<dbReference type="Proteomes" id="UP000824469">
    <property type="component" value="Unassembled WGS sequence"/>
</dbReference>
<keyword evidence="2" id="KW-1185">Reference proteome</keyword>
<proteinExistence type="predicted"/>
<dbReference type="EMBL" id="JAHRHJ020000001">
    <property type="protein sequence ID" value="KAH9328693.1"/>
    <property type="molecule type" value="Genomic_DNA"/>
</dbReference>
<feature type="non-terminal residue" evidence="1">
    <location>
        <position position="1"/>
    </location>
</feature>
<sequence length="261" mass="31245">MHPMADLEKIQFASLHLKETAYDWEHHYDLYIQEGIDDEILCLYNFSSLVLDMCDKKTSDDHYIELRNLHHNRQESFDDYIRNFRRKIDREREINSIVDERPQAREVAQKCSCCPLFLEVVGAYLHKRHNKIEAYENVFCWLREGEAFICYKEDRFDESRILFAYHELQPSAQEAFLDICSFFSDWEWDKVACIVGEEELECLHEGALLKRIEVQELYEWSERKVWRISIHDLILTAARNKSKGDRFRNAADFSKALESEE</sequence>
<dbReference type="AlphaFoldDB" id="A0AA38GV13"/>
<gene>
    <name evidence="1" type="ORF">KI387_000801</name>
</gene>
<protein>
    <submittedName>
        <fullName evidence="1">Uncharacterized protein</fullName>
    </submittedName>
</protein>
<accession>A0AA38GV13</accession>
<reference evidence="1 2" key="1">
    <citation type="journal article" date="2021" name="Nat. Plants">
        <title>The Taxus genome provides insights into paclitaxel biosynthesis.</title>
        <authorList>
            <person name="Xiong X."/>
            <person name="Gou J."/>
            <person name="Liao Q."/>
            <person name="Li Y."/>
            <person name="Zhou Q."/>
            <person name="Bi G."/>
            <person name="Li C."/>
            <person name="Du R."/>
            <person name="Wang X."/>
            <person name="Sun T."/>
            <person name="Guo L."/>
            <person name="Liang H."/>
            <person name="Lu P."/>
            <person name="Wu Y."/>
            <person name="Zhang Z."/>
            <person name="Ro D.K."/>
            <person name="Shang Y."/>
            <person name="Huang S."/>
            <person name="Yan J."/>
        </authorList>
    </citation>
    <scope>NUCLEOTIDE SEQUENCE [LARGE SCALE GENOMIC DNA]</scope>
    <source>
        <strain evidence="1">Ta-2019</strain>
    </source>
</reference>
<name>A0AA38GV13_TAXCH</name>
<comment type="caution">
    <text evidence="1">The sequence shown here is derived from an EMBL/GenBank/DDBJ whole genome shotgun (WGS) entry which is preliminary data.</text>
</comment>
<organism evidence="1 2">
    <name type="scientific">Taxus chinensis</name>
    <name type="common">Chinese yew</name>
    <name type="synonym">Taxus wallichiana var. chinensis</name>
    <dbReference type="NCBI Taxonomy" id="29808"/>
    <lineage>
        <taxon>Eukaryota</taxon>
        <taxon>Viridiplantae</taxon>
        <taxon>Streptophyta</taxon>
        <taxon>Embryophyta</taxon>
        <taxon>Tracheophyta</taxon>
        <taxon>Spermatophyta</taxon>
        <taxon>Pinopsida</taxon>
        <taxon>Pinidae</taxon>
        <taxon>Conifers II</taxon>
        <taxon>Cupressales</taxon>
        <taxon>Taxaceae</taxon>
        <taxon>Taxus</taxon>
    </lineage>
</organism>
<evidence type="ECO:0000313" key="1">
    <source>
        <dbReference type="EMBL" id="KAH9328693.1"/>
    </source>
</evidence>
<evidence type="ECO:0000313" key="2">
    <source>
        <dbReference type="Proteomes" id="UP000824469"/>
    </source>
</evidence>